<protein>
    <recommendedName>
        <fullName evidence="3">FtsK gamma domain-containing protein</fullName>
    </recommendedName>
</protein>
<dbReference type="PANTHER" id="PTHR22683:SF41">
    <property type="entry name" value="DNA TRANSLOCASE FTSK"/>
    <property type="match status" value="1"/>
</dbReference>
<dbReference type="EMBL" id="JAAYVO010000137">
    <property type="protein sequence ID" value="NLH36329.1"/>
    <property type="molecule type" value="Genomic_DNA"/>
</dbReference>
<dbReference type="Proteomes" id="UP000559962">
    <property type="component" value="Unassembled WGS sequence"/>
</dbReference>
<proteinExistence type="predicted"/>
<organism evidence="4 5">
    <name type="scientific">Pseudolactococcus chungangensis</name>
    <dbReference type="NCBI Taxonomy" id="451457"/>
    <lineage>
        <taxon>Bacteria</taxon>
        <taxon>Bacillati</taxon>
        <taxon>Bacillota</taxon>
        <taxon>Bacilli</taxon>
        <taxon>Lactobacillales</taxon>
        <taxon>Streptococcaceae</taxon>
        <taxon>Pseudolactococcus</taxon>
    </lineage>
</organism>
<reference evidence="4 5" key="1">
    <citation type="journal article" date="2020" name="Biotechnol. Biofuels">
        <title>New insights from the biogas microbiome by comprehensive genome-resolved metagenomics of nearly 1600 species originating from multiple anaerobic digesters.</title>
        <authorList>
            <person name="Campanaro S."/>
            <person name="Treu L."/>
            <person name="Rodriguez-R L.M."/>
            <person name="Kovalovszki A."/>
            <person name="Ziels R.M."/>
            <person name="Maus I."/>
            <person name="Zhu X."/>
            <person name="Kougias P.G."/>
            <person name="Basile A."/>
            <person name="Luo G."/>
            <person name="Schluter A."/>
            <person name="Konstantinidis K.T."/>
            <person name="Angelidaki I."/>
        </authorList>
    </citation>
    <scope>NUCLEOTIDE SEQUENCE [LARGE SCALE GENOMIC DNA]</scope>
    <source>
        <strain evidence="4">AS27yjCOA_61</strain>
    </source>
</reference>
<feature type="transmembrane region" description="Helical" evidence="2">
    <location>
        <begin position="6"/>
        <end position="22"/>
    </location>
</feature>
<name>A0A847J4R3_9LACT</name>
<dbReference type="InterPro" id="IPR036390">
    <property type="entry name" value="WH_DNA-bd_sf"/>
</dbReference>
<dbReference type="Gene3D" id="1.10.10.10">
    <property type="entry name" value="Winged helix-like DNA-binding domain superfamily/Winged helix DNA-binding domain"/>
    <property type="match status" value="1"/>
</dbReference>
<evidence type="ECO:0000313" key="5">
    <source>
        <dbReference type="Proteomes" id="UP000559962"/>
    </source>
</evidence>
<keyword evidence="2" id="KW-1133">Transmembrane helix</keyword>
<feature type="domain" description="FtsK gamma" evidence="3">
    <location>
        <begin position="42"/>
        <end position="107"/>
    </location>
</feature>
<dbReference type="Pfam" id="PF09397">
    <property type="entry name" value="FtsK_gamma"/>
    <property type="match status" value="1"/>
</dbReference>
<evidence type="ECO:0000256" key="2">
    <source>
        <dbReference type="SAM" id="Phobius"/>
    </source>
</evidence>
<comment type="caution">
    <text evidence="4">The sequence shown here is derived from an EMBL/GenBank/DDBJ whole genome shotgun (WGS) entry which is preliminary data.</text>
</comment>
<dbReference type="InterPro" id="IPR018541">
    <property type="entry name" value="Ftsk_gamma"/>
</dbReference>
<evidence type="ECO:0000259" key="3">
    <source>
        <dbReference type="SMART" id="SM00843"/>
    </source>
</evidence>
<evidence type="ECO:0000256" key="1">
    <source>
        <dbReference type="ARBA" id="ARBA00022829"/>
    </source>
</evidence>
<dbReference type="SUPFAM" id="SSF46785">
    <property type="entry name" value="Winged helix' DNA-binding domain"/>
    <property type="match status" value="1"/>
</dbReference>
<dbReference type="SMART" id="SM00843">
    <property type="entry name" value="Ftsk_gamma"/>
    <property type="match status" value="1"/>
</dbReference>
<dbReference type="AlphaFoldDB" id="A0A847J4R3"/>
<gene>
    <name evidence="4" type="ORF">GX453_09995</name>
</gene>
<dbReference type="InterPro" id="IPR050206">
    <property type="entry name" value="FtsK/SpoIIIE/SftA"/>
</dbReference>
<evidence type="ECO:0000313" key="4">
    <source>
        <dbReference type="EMBL" id="NLH36329.1"/>
    </source>
</evidence>
<dbReference type="GO" id="GO:0007059">
    <property type="term" value="P:chromosome segregation"/>
    <property type="evidence" value="ECO:0007669"/>
    <property type="project" value="UniProtKB-KW"/>
</dbReference>
<keyword evidence="2" id="KW-0472">Membrane</keyword>
<keyword evidence="1" id="KW-0159">Chromosome partition</keyword>
<dbReference type="PANTHER" id="PTHR22683">
    <property type="entry name" value="SPORULATION PROTEIN RELATED"/>
    <property type="match status" value="1"/>
</dbReference>
<sequence>MENYLILVIILIFQVIILNKVTRVDKFLIRPSEVRADDKDEFDGNDPILPKARELVIQSQKASTSYLQRRLSLGYARAARIMDILETEGIIGPTDGANPRKVLKKSL</sequence>
<dbReference type="InterPro" id="IPR036388">
    <property type="entry name" value="WH-like_DNA-bd_sf"/>
</dbReference>
<accession>A0A847J4R3</accession>
<keyword evidence="2" id="KW-0812">Transmembrane</keyword>